<keyword evidence="3" id="KW-1185">Reference proteome</keyword>
<dbReference type="Proteomes" id="UP000191691">
    <property type="component" value="Unassembled WGS sequence"/>
</dbReference>
<feature type="region of interest" description="Disordered" evidence="1">
    <location>
        <begin position="35"/>
        <end position="75"/>
    </location>
</feature>
<gene>
    <name evidence="2" type="ORF">PENNAL_c0099G10377</name>
</gene>
<sequence length="75" mass="8478">MVKEVIPQFPEAHQASWREQAESWRLPFNDTKHFTNPATPPAFRNFKKEPTITGGADGALDAELKQPKIDPPPPR</sequence>
<dbReference type="EMBL" id="MOOB01000099">
    <property type="protein sequence ID" value="OQE72152.1"/>
    <property type="molecule type" value="Genomic_DNA"/>
</dbReference>
<name>A0A1V6XAH2_PENNA</name>
<dbReference type="STRING" id="60175.A0A1V6XAH2"/>
<comment type="caution">
    <text evidence="2">The sequence shown here is derived from an EMBL/GenBank/DDBJ whole genome shotgun (WGS) entry which is preliminary data.</text>
</comment>
<proteinExistence type="predicted"/>
<reference evidence="3" key="1">
    <citation type="journal article" date="2017" name="Nat. Microbiol.">
        <title>Global analysis of biosynthetic gene clusters reveals vast potential of secondary metabolite production in Penicillium species.</title>
        <authorList>
            <person name="Nielsen J.C."/>
            <person name="Grijseels S."/>
            <person name="Prigent S."/>
            <person name="Ji B."/>
            <person name="Dainat J."/>
            <person name="Nielsen K.F."/>
            <person name="Frisvad J.C."/>
            <person name="Workman M."/>
            <person name="Nielsen J."/>
        </authorList>
    </citation>
    <scope>NUCLEOTIDE SEQUENCE [LARGE SCALE GENOMIC DNA]</scope>
    <source>
        <strain evidence="3">IBT 13039</strain>
    </source>
</reference>
<evidence type="ECO:0000256" key="1">
    <source>
        <dbReference type="SAM" id="MobiDB-lite"/>
    </source>
</evidence>
<evidence type="ECO:0000313" key="2">
    <source>
        <dbReference type="EMBL" id="OQE72152.1"/>
    </source>
</evidence>
<organism evidence="2 3">
    <name type="scientific">Penicillium nalgiovense</name>
    <dbReference type="NCBI Taxonomy" id="60175"/>
    <lineage>
        <taxon>Eukaryota</taxon>
        <taxon>Fungi</taxon>
        <taxon>Dikarya</taxon>
        <taxon>Ascomycota</taxon>
        <taxon>Pezizomycotina</taxon>
        <taxon>Eurotiomycetes</taxon>
        <taxon>Eurotiomycetidae</taxon>
        <taxon>Eurotiales</taxon>
        <taxon>Aspergillaceae</taxon>
        <taxon>Penicillium</taxon>
    </lineage>
</organism>
<protein>
    <submittedName>
        <fullName evidence="2">Uncharacterized protein</fullName>
    </submittedName>
</protein>
<accession>A0A1V6XAH2</accession>
<dbReference type="AlphaFoldDB" id="A0A1V6XAH2"/>
<evidence type="ECO:0000313" key="3">
    <source>
        <dbReference type="Proteomes" id="UP000191691"/>
    </source>
</evidence>